<keyword evidence="1" id="KW-0378">Hydrolase</keyword>
<dbReference type="Gene3D" id="3.40.50.850">
    <property type="entry name" value="Isochorismatase-like"/>
    <property type="match status" value="1"/>
</dbReference>
<dbReference type="eggNOG" id="COG1335">
    <property type="taxonomic scope" value="Bacteria"/>
</dbReference>
<evidence type="ECO:0000256" key="1">
    <source>
        <dbReference type="ARBA" id="ARBA00022801"/>
    </source>
</evidence>
<dbReference type="NCBIfam" id="NF008517">
    <property type="entry name" value="PRK11440.1"/>
    <property type="match status" value="1"/>
</dbReference>
<dbReference type="PANTHER" id="PTHR43540">
    <property type="entry name" value="PEROXYUREIDOACRYLATE/UREIDOACRYLATE AMIDOHYDROLASE-RELATED"/>
    <property type="match status" value="1"/>
</dbReference>
<feature type="domain" description="Isochorismatase-like" evidence="2">
    <location>
        <begin position="9"/>
        <end position="182"/>
    </location>
</feature>
<dbReference type="CDD" id="cd00431">
    <property type="entry name" value="cysteine_hydrolases"/>
    <property type="match status" value="1"/>
</dbReference>
<reference evidence="3 4" key="1">
    <citation type="journal article" date="2014" name="Genome Biol. Evol.">
        <title>Acetic acid bacteria genomes reveal functional traits for adaptation to life in insect guts.</title>
        <authorList>
            <person name="Chouaia B."/>
            <person name="Gaiarsa S."/>
            <person name="Crotti E."/>
            <person name="Comandatore F."/>
            <person name="Degli Esposti M."/>
            <person name="Ricci I."/>
            <person name="Alma A."/>
            <person name="Favia G."/>
            <person name="Bandi C."/>
            <person name="Daffonchio D."/>
        </authorList>
    </citation>
    <scope>NUCLEOTIDE SEQUENCE [LARGE SCALE GENOMIC DNA]</scope>
    <source>
        <strain evidence="3 4">SF2.1</strain>
    </source>
</reference>
<comment type="caution">
    <text evidence="3">The sequence shown here is derived from an EMBL/GenBank/DDBJ whole genome shotgun (WGS) entry which is preliminary data.</text>
</comment>
<name>A0A060QKT8_9PROT</name>
<protein>
    <submittedName>
        <fullName evidence="3">Nicotinamidase/isochorismatase family protein</fullName>
    </submittedName>
</protein>
<evidence type="ECO:0000313" key="4">
    <source>
        <dbReference type="Proteomes" id="UP000027583"/>
    </source>
</evidence>
<evidence type="ECO:0000313" key="3">
    <source>
        <dbReference type="EMBL" id="CDG40176.1"/>
    </source>
</evidence>
<gene>
    <name evidence="3" type="ORF">ASAP_2131</name>
</gene>
<dbReference type="Pfam" id="PF00857">
    <property type="entry name" value="Isochorismatase"/>
    <property type="match status" value="1"/>
</dbReference>
<dbReference type="RefSeq" id="WP_023979080.1">
    <property type="nucleotide sequence ID" value="NZ_CBLX010000013.1"/>
</dbReference>
<evidence type="ECO:0000259" key="2">
    <source>
        <dbReference type="Pfam" id="PF00857"/>
    </source>
</evidence>
<dbReference type="Proteomes" id="UP000027583">
    <property type="component" value="Unassembled WGS sequence"/>
</dbReference>
<accession>A0A060QKT8</accession>
<proteinExistence type="predicted"/>
<dbReference type="EMBL" id="CBLX010000013">
    <property type="protein sequence ID" value="CDG40176.1"/>
    <property type="molecule type" value="Genomic_DNA"/>
</dbReference>
<organism evidence="3 4">
    <name type="scientific">Asaia bogorensis</name>
    <dbReference type="NCBI Taxonomy" id="91915"/>
    <lineage>
        <taxon>Bacteria</taxon>
        <taxon>Pseudomonadati</taxon>
        <taxon>Pseudomonadota</taxon>
        <taxon>Alphaproteobacteria</taxon>
        <taxon>Acetobacterales</taxon>
        <taxon>Acetobacteraceae</taxon>
        <taxon>Asaia</taxon>
    </lineage>
</organism>
<sequence length="188" mass="20410">MLALDPKTTALVLIDLQKGILSMPVTPHTGQEVLSRNMKLAEQARQAGAPVILVHVGFAPDFADAPPHNVDKPLASSSPLPADWSDFAPDLQQPGDLVVLKKQWGAFTGTDLDLQLRRRGIRTIILAGIATNFGVESTLRHAWELGYDVVVPEDACTSLNADLHSMAVTHVFPRLCRVTRSDEIAFDA</sequence>
<dbReference type="AlphaFoldDB" id="A0A060QKT8"/>
<dbReference type="InterPro" id="IPR036380">
    <property type="entry name" value="Isochorismatase-like_sf"/>
</dbReference>
<dbReference type="InterPro" id="IPR050272">
    <property type="entry name" value="Isochorismatase-like_hydrls"/>
</dbReference>
<dbReference type="InterPro" id="IPR000868">
    <property type="entry name" value="Isochorismatase-like_dom"/>
</dbReference>
<reference evidence="3 4" key="2">
    <citation type="journal article" date="2014" name="PLoS ONE">
        <title>Evolution of mitochondria reconstructed from the energy metabolism of living bacteria.</title>
        <authorList>
            <person name="Degli Esposti M."/>
            <person name="Chouaia B."/>
            <person name="Comandatore F."/>
            <person name="Crotti E."/>
            <person name="Sassera D."/>
            <person name="Lievens P.M."/>
            <person name="Daffonchio D."/>
            <person name="Bandi C."/>
        </authorList>
    </citation>
    <scope>NUCLEOTIDE SEQUENCE [LARGE SCALE GENOMIC DNA]</scope>
    <source>
        <strain evidence="3 4">SF2.1</strain>
    </source>
</reference>
<dbReference type="GO" id="GO:0016787">
    <property type="term" value="F:hydrolase activity"/>
    <property type="evidence" value="ECO:0007669"/>
    <property type="project" value="UniProtKB-KW"/>
</dbReference>
<dbReference type="PANTHER" id="PTHR43540:SF7">
    <property type="entry name" value="ISOCHORISMATASE FAMILY PROTEIN YECD"/>
    <property type="match status" value="1"/>
</dbReference>
<dbReference type="SUPFAM" id="SSF52499">
    <property type="entry name" value="Isochorismatase-like hydrolases"/>
    <property type="match status" value="1"/>
</dbReference>